<evidence type="ECO:0000256" key="2">
    <source>
        <dbReference type="ARBA" id="ARBA00022801"/>
    </source>
</evidence>
<dbReference type="EMBL" id="SKFG01000029">
    <property type="protein sequence ID" value="TCZ73805.1"/>
    <property type="molecule type" value="Genomic_DNA"/>
</dbReference>
<dbReference type="Proteomes" id="UP000295418">
    <property type="component" value="Unassembled WGS sequence"/>
</dbReference>
<keyword evidence="3" id="KW-0067">ATP-binding</keyword>
<protein>
    <submittedName>
        <fullName evidence="5">5-oxoprolinase subunit PxpB</fullName>
        <ecNumber evidence="5">3.5.2.9</ecNumber>
    </submittedName>
</protein>
<dbReference type="InterPro" id="IPR003833">
    <property type="entry name" value="CT_C_D"/>
</dbReference>
<dbReference type="OrthoDB" id="9778567at2"/>
<dbReference type="Gene3D" id="3.30.1360.40">
    <property type="match status" value="1"/>
</dbReference>
<comment type="caution">
    <text evidence="5">The sequence shown here is derived from an EMBL/GenBank/DDBJ whole genome shotgun (WGS) entry which is preliminary data.</text>
</comment>
<evidence type="ECO:0000313" key="6">
    <source>
        <dbReference type="Proteomes" id="UP000295418"/>
    </source>
</evidence>
<dbReference type="SUPFAM" id="SSF160467">
    <property type="entry name" value="PH0987 N-terminal domain-like"/>
    <property type="match status" value="1"/>
</dbReference>
<keyword evidence="1" id="KW-0547">Nucleotide-binding</keyword>
<dbReference type="PANTHER" id="PTHR34698:SF2">
    <property type="entry name" value="5-OXOPROLINASE SUBUNIT B"/>
    <property type="match status" value="1"/>
</dbReference>
<evidence type="ECO:0000259" key="4">
    <source>
        <dbReference type="SMART" id="SM00796"/>
    </source>
</evidence>
<dbReference type="Pfam" id="PF02682">
    <property type="entry name" value="CT_C_D"/>
    <property type="match status" value="1"/>
</dbReference>
<dbReference type="PANTHER" id="PTHR34698">
    <property type="entry name" value="5-OXOPROLINASE SUBUNIT B"/>
    <property type="match status" value="1"/>
</dbReference>
<dbReference type="GO" id="GO:0017168">
    <property type="term" value="F:5-oxoprolinase (ATP-hydrolyzing) activity"/>
    <property type="evidence" value="ECO:0007669"/>
    <property type="project" value="UniProtKB-EC"/>
</dbReference>
<feature type="domain" description="Carboxyltransferase" evidence="4">
    <location>
        <begin position="10"/>
        <end position="219"/>
    </location>
</feature>
<evidence type="ECO:0000256" key="1">
    <source>
        <dbReference type="ARBA" id="ARBA00022741"/>
    </source>
</evidence>
<dbReference type="InterPro" id="IPR029000">
    <property type="entry name" value="Cyclophilin-like_dom_sf"/>
</dbReference>
<accession>A0A4R4E7U8</accession>
<sequence>MQEAGKLPNYEFSLLGDSGVVVKLGDSIDQETHNKVVALSEYLQMHPFLGMVEFVPGFTTVTVYYDPILFFDPANEIMPYDHVLAFLKQLCESFSENGNKTNRLVEIPVCYGGSYGPDLELVANHNGLSPEEVIAIHSSTDYLVYMIGFAPGFPYLGGMDERLATPRRSSPRLSIPMGSVGIGGQQTGIYSIVSPGGWQIIGRTPQCLFRPNDDTPSLLCSGDQVRFYPISTKEYDDWKKVSF</sequence>
<dbReference type="InterPro" id="IPR010016">
    <property type="entry name" value="PxpB"/>
</dbReference>
<dbReference type="GO" id="GO:0005524">
    <property type="term" value="F:ATP binding"/>
    <property type="evidence" value="ECO:0007669"/>
    <property type="project" value="UniProtKB-KW"/>
</dbReference>
<dbReference type="NCBIfam" id="TIGR00370">
    <property type="entry name" value="5-oxoprolinase subunit PxpB"/>
    <property type="match status" value="1"/>
</dbReference>
<proteinExistence type="predicted"/>
<organism evidence="5 6">
    <name type="scientific">Paenibacillus albiflavus</name>
    <dbReference type="NCBI Taxonomy" id="2545760"/>
    <lineage>
        <taxon>Bacteria</taxon>
        <taxon>Bacillati</taxon>
        <taxon>Bacillota</taxon>
        <taxon>Bacilli</taxon>
        <taxon>Bacillales</taxon>
        <taxon>Paenibacillaceae</taxon>
        <taxon>Paenibacillus</taxon>
    </lineage>
</organism>
<dbReference type="AlphaFoldDB" id="A0A4R4E7U8"/>
<dbReference type="SUPFAM" id="SSF50891">
    <property type="entry name" value="Cyclophilin-like"/>
    <property type="match status" value="1"/>
</dbReference>
<evidence type="ECO:0000256" key="3">
    <source>
        <dbReference type="ARBA" id="ARBA00022840"/>
    </source>
</evidence>
<dbReference type="Gene3D" id="2.40.100.10">
    <property type="entry name" value="Cyclophilin-like"/>
    <property type="match status" value="1"/>
</dbReference>
<keyword evidence="2 5" id="KW-0378">Hydrolase</keyword>
<name>A0A4R4E7U8_9BACL</name>
<dbReference type="SMART" id="SM00796">
    <property type="entry name" value="AHS1"/>
    <property type="match status" value="1"/>
</dbReference>
<gene>
    <name evidence="5" type="primary">pxpB</name>
    <name evidence="5" type="ORF">E0485_20530</name>
</gene>
<keyword evidence="6" id="KW-1185">Reference proteome</keyword>
<evidence type="ECO:0000313" key="5">
    <source>
        <dbReference type="EMBL" id="TCZ73805.1"/>
    </source>
</evidence>
<reference evidence="5 6" key="1">
    <citation type="submission" date="2019-03" db="EMBL/GenBank/DDBJ databases">
        <authorList>
            <person name="Kim M.K.M."/>
        </authorList>
    </citation>
    <scope>NUCLEOTIDE SEQUENCE [LARGE SCALE GENOMIC DNA]</scope>
    <source>
        <strain evidence="5 6">18JY21-1</strain>
    </source>
</reference>
<dbReference type="EC" id="3.5.2.9" evidence="5"/>
<dbReference type="RefSeq" id="WP_132419941.1">
    <property type="nucleotide sequence ID" value="NZ_SKFG01000029.1"/>
</dbReference>